<evidence type="ECO:0000256" key="6">
    <source>
        <dbReference type="SAM" id="Phobius"/>
    </source>
</evidence>
<accession>A0A7J4XL38</accession>
<dbReference type="RefSeq" id="WP_130059549.1">
    <property type="nucleotide sequence ID" value="NZ_CP081899.1"/>
</dbReference>
<evidence type="ECO:0000256" key="2">
    <source>
        <dbReference type="ARBA" id="ARBA00012438"/>
    </source>
</evidence>
<dbReference type="Gene3D" id="1.25.40.10">
    <property type="entry name" value="Tetratricopeptide repeat domain"/>
    <property type="match status" value="2"/>
</dbReference>
<dbReference type="InterPro" id="IPR011990">
    <property type="entry name" value="TPR-like_helical_dom_sf"/>
</dbReference>
<keyword evidence="4" id="KW-0418">Kinase</keyword>
<keyword evidence="3" id="KW-0808">Transferase</keyword>
<keyword evidence="5" id="KW-0902">Two-component regulatory system</keyword>
<feature type="signal peptide" evidence="7">
    <location>
        <begin position="1"/>
        <end position="19"/>
    </location>
</feature>
<evidence type="ECO:0000256" key="1">
    <source>
        <dbReference type="ARBA" id="ARBA00000085"/>
    </source>
</evidence>
<keyword evidence="6" id="KW-0812">Transmembrane</keyword>
<reference evidence="9 10" key="1">
    <citation type="journal article" date="2019" name="Nat. Med.">
        <title>A library of human gut bacterial isolates paired with longitudinal multiomics data enables mechanistic microbiome research.</title>
        <authorList>
            <person name="Poyet M."/>
            <person name="Groussin M."/>
            <person name="Gibbons S.M."/>
            <person name="Avila-Pacheco J."/>
            <person name="Jiang X."/>
            <person name="Kearney S.M."/>
            <person name="Perrotta A.R."/>
            <person name="Berdy B."/>
            <person name="Zhao S."/>
            <person name="Lieberman T.D."/>
            <person name="Swanson P.K."/>
            <person name="Smith M."/>
            <person name="Roesemann S."/>
            <person name="Alexander J.E."/>
            <person name="Rich S.A."/>
            <person name="Livny J."/>
            <person name="Vlamakis H."/>
            <person name="Clish C."/>
            <person name="Bullock K."/>
            <person name="Deik A."/>
            <person name="Scott J."/>
            <person name="Pierce K.A."/>
            <person name="Xavier R.J."/>
            <person name="Alm E.J."/>
        </authorList>
    </citation>
    <scope>NUCLEOTIDE SEQUENCE [LARGE SCALE GENOMIC DNA]</scope>
    <source>
        <strain evidence="9 10">BIOML-A10</strain>
    </source>
</reference>
<evidence type="ECO:0000256" key="3">
    <source>
        <dbReference type="ARBA" id="ARBA00022679"/>
    </source>
</evidence>
<dbReference type="SMART" id="SM00028">
    <property type="entry name" value="TPR"/>
    <property type="match status" value="5"/>
</dbReference>
<dbReference type="Gene3D" id="3.30.565.10">
    <property type="entry name" value="Histidine kinase-like ATPase, C-terminal domain"/>
    <property type="match status" value="1"/>
</dbReference>
<dbReference type="PANTHER" id="PTHR24421">
    <property type="entry name" value="NITRATE/NITRITE SENSOR PROTEIN NARX-RELATED"/>
    <property type="match status" value="1"/>
</dbReference>
<dbReference type="SUPFAM" id="SSF55874">
    <property type="entry name" value="ATPase domain of HSP90 chaperone/DNA topoisomerase II/histidine kinase"/>
    <property type="match status" value="1"/>
</dbReference>
<evidence type="ECO:0000259" key="8">
    <source>
        <dbReference type="Pfam" id="PF02518"/>
    </source>
</evidence>
<dbReference type="AlphaFoldDB" id="A0A7J4XL38"/>
<evidence type="ECO:0000256" key="4">
    <source>
        <dbReference type="ARBA" id="ARBA00022777"/>
    </source>
</evidence>
<name>A0A7J4XL38_9BACE</name>
<feature type="domain" description="Histidine kinase/HSP90-like ATPase" evidence="8">
    <location>
        <begin position="547"/>
        <end position="631"/>
    </location>
</feature>
<dbReference type="InterPro" id="IPR003594">
    <property type="entry name" value="HATPase_dom"/>
</dbReference>
<evidence type="ECO:0000313" key="9">
    <source>
        <dbReference type="EMBL" id="KAA3767506.1"/>
    </source>
</evidence>
<evidence type="ECO:0000256" key="5">
    <source>
        <dbReference type="ARBA" id="ARBA00023012"/>
    </source>
</evidence>
<dbReference type="Proteomes" id="UP000422221">
    <property type="component" value="Unassembled WGS sequence"/>
</dbReference>
<dbReference type="SUPFAM" id="SSF48452">
    <property type="entry name" value="TPR-like"/>
    <property type="match status" value="2"/>
</dbReference>
<evidence type="ECO:0000313" key="10">
    <source>
        <dbReference type="Proteomes" id="UP000422221"/>
    </source>
</evidence>
<organism evidence="9 10">
    <name type="scientific">Bacteroides salyersiae</name>
    <dbReference type="NCBI Taxonomy" id="291644"/>
    <lineage>
        <taxon>Bacteria</taxon>
        <taxon>Pseudomonadati</taxon>
        <taxon>Bacteroidota</taxon>
        <taxon>Bacteroidia</taxon>
        <taxon>Bacteroidales</taxon>
        <taxon>Bacteroidaceae</taxon>
        <taxon>Bacteroides</taxon>
    </lineage>
</organism>
<comment type="caution">
    <text evidence="9">The sequence shown here is derived from an EMBL/GenBank/DDBJ whole genome shotgun (WGS) entry which is preliminary data.</text>
</comment>
<dbReference type="InterPro" id="IPR036890">
    <property type="entry name" value="HATPase_C_sf"/>
</dbReference>
<proteinExistence type="predicted"/>
<evidence type="ECO:0000256" key="7">
    <source>
        <dbReference type="SAM" id="SignalP"/>
    </source>
</evidence>
<sequence>MKNYLFVLSLLLVCFPVSANDDALLDSLRLNLETAEGKTGNALAEAYSDLGDYYMYKQPDSAYYYFQKGIDHLHNHTDFCYSGLLSNMATYYYSIGDIDKALSSYLFALQEAVRLGHDEISTLVSSSLGVIYRRKEMPDSALYYYNRALEFAEHQNDFATIANLYTNIAVLYSATSRLSEAIPYAEKAVGFSLKGNDPVQTVYSYSVYGSLLIKNKEWEKASQILRNGVAESKKMQSSQLVVKCITPLLSVFDCLGQADSVKYYMDIAEKELPELSPNAIEVLGFYEVKGELFNRYGQYRESLEALKKIENLRGKNLHTPLDLLYFRFASNYYGLKDFTSAYVYMKKAYLAKDSLFAGEVQKQLSDMTVKYQTKEKELEIAQLKQIQTEQHALMVKRIFYLVLFLLVLIAAFLVLLYKKKALEKETDLRLARQYIDGLESERKRLAKELHDGVCNDLLGIQYYMQTSDAIGKEVQQKLFPMIEQTRTDVRFISHELMPPAFQYANLNVMLEDYVERLGNVHQLIHFHYFSLPEQANWELVSCQKAYELYRIVQEVLGNSLSHSKATEIEIILSMIAEERKIVLTVSDNGKGASVSLASGNGIGLRTVEDRVKCIDGVYSLTSDAKGTSFIVETGI</sequence>
<dbReference type="InterPro" id="IPR019734">
    <property type="entry name" value="TPR_rpt"/>
</dbReference>
<keyword evidence="6" id="KW-1133">Transmembrane helix</keyword>
<feature type="chain" id="PRO_5029713495" description="histidine kinase" evidence="7">
    <location>
        <begin position="20"/>
        <end position="635"/>
    </location>
</feature>
<dbReference type="Pfam" id="PF13424">
    <property type="entry name" value="TPR_12"/>
    <property type="match status" value="1"/>
</dbReference>
<dbReference type="EC" id="2.7.13.3" evidence="2"/>
<feature type="transmembrane region" description="Helical" evidence="6">
    <location>
        <begin position="398"/>
        <end position="417"/>
    </location>
</feature>
<protein>
    <recommendedName>
        <fullName evidence="2">histidine kinase</fullName>
        <ecNumber evidence="2">2.7.13.3</ecNumber>
    </recommendedName>
</protein>
<dbReference type="Pfam" id="PF02518">
    <property type="entry name" value="HATPase_c"/>
    <property type="match status" value="1"/>
</dbReference>
<gene>
    <name evidence="9" type="ORF">F3F73_07220</name>
</gene>
<keyword evidence="7" id="KW-0732">Signal</keyword>
<dbReference type="GO" id="GO:0004673">
    <property type="term" value="F:protein histidine kinase activity"/>
    <property type="evidence" value="ECO:0007669"/>
    <property type="project" value="UniProtKB-EC"/>
</dbReference>
<dbReference type="CDD" id="cd16917">
    <property type="entry name" value="HATPase_UhpB-NarQ-NarX-like"/>
    <property type="match status" value="1"/>
</dbReference>
<dbReference type="GO" id="GO:0000160">
    <property type="term" value="P:phosphorelay signal transduction system"/>
    <property type="evidence" value="ECO:0007669"/>
    <property type="project" value="UniProtKB-KW"/>
</dbReference>
<dbReference type="InterPro" id="IPR050482">
    <property type="entry name" value="Sensor_HK_TwoCompSys"/>
</dbReference>
<dbReference type="EMBL" id="VWMK01000005">
    <property type="protein sequence ID" value="KAA3767506.1"/>
    <property type="molecule type" value="Genomic_DNA"/>
</dbReference>
<dbReference type="PANTHER" id="PTHR24421:SF10">
    <property type="entry name" value="NITRATE_NITRITE SENSOR PROTEIN NARQ"/>
    <property type="match status" value="1"/>
</dbReference>
<comment type="catalytic activity">
    <reaction evidence="1">
        <text>ATP + protein L-histidine = ADP + protein N-phospho-L-histidine.</text>
        <dbReference type="EC" id="2.7.13.3"/>
    </reaction>
</comment>
<keyword evidence="6" id="KW-0472">Membrane</keyword>